<evidence type="ECO:0000259" key="4">
    <source>
        <dbReference type="SMART" id="SM00418"/>
    </source>
</evidence>
<dbReference type="PANTHER" id="PTHR43132:SF2">
    <property type="entry name" value="ARSENICAL RESISTANCE OPERON REPRESSOR ARSR-RELATED"/>
    <property type="match status" value="1"/>
</dbReference>
<organism evidence="5 6">
    <name type="scientific">Deinococcus oregonensis</name>
    <dbReference type="NCBI Taxonomy" id="1805970"/>
    <lineage>
        <taxon>Bacteria</taxon>
        <taxon>Thermotogati</taxon>
        <taxon>Deinococcota</taxon>
        <taxon>Deinococci</taxon>
        <taxon>Deinococcales</taxon>
        <taxon>Deinococcaceae</taxon>
        <taxon>Deinococcus</taxon>
    </lineage>
</organism>
<dbReference type="PANTHER" id="PTHR43132">
    <property type="entry name" value="ARSENICAL RESISTANCE OPERON REPRESSOR ARSR-RELATED"/>
    <property type="match status" value="1"/>
</dbReference>
<name>A0ABV6B2K9_9DEIO</name>
<keyword evidence="2" id="KW-0238">DNA-binding</keyword>
<protein>
    <submittedName>
        <fullName evidence="5">ArsR/SmtB family transcription factor</fullName>
    </submittedName>
</protein>
<evidence type="ECO:0000256" key="3">
    <source>
        <dbReference type="ARBA" id="ARBA00023163"/>
    </source>
</evidence>
<dbReference type="RefSeq" id="WP_380011467.1">
    <property type="nucleotide sequence ID" value="NZ_JBHLYR010000045.1"/>
</dbReference>
<gene>
    <name evidence="5" type="ORF">ACFFLM_14450</name>
</gene>
<accession>A0ABV6B2K9</accession>
<dbReference type="Gene3D" id="1.10.10.10">
    <property type="entry name" value="Winged helix-like DNA-binding domain superfamily/Winged helix DNA-binding domain"/>
    <property type="match status" value="1"/>
</dbReference>
<keyword evidence="3" id="KW-0804">Transcription</keyword>
<comment type="caution">
    <text evidence="5">The sequence shown here is derived from an EMBL/GenBank/DDBJ whole genome shotgun (WGS) entry which is preliminary data.</text>
</comment>
<dbReference type="CDD" id="cd00090">
    <property type="entry name" value="HTH_ARSR"/>
    <property type="match status" value="1"/>
</dbReference>
<keyword evidence="6" id="KW-1185">Reference proteome</keyword>
<dbReference type="SUPFAM" id="SSF46785">
    <property type="entry name" value="Winged helix' DNA-binding domain"/>
    <property type="match status" value="1"/>
</dbReference>
<dbReference type="InterPro" id="IPR036390">
    <property type="entry name" value="WH_DNA-bd_sf"/>
</dbReference>
<keyword evidence="1" id="KW-0805">Transcription regulation</keyword>
<dbReference type="InterPro" id="IPR036388">
    <property type="entry name" value="WH-like_DNA-bd_sf"/>
</dbReference>
<dbReference type="InterPro" id="IPR051011">
    <property type="entry name" value="Metal_resp_trans_reg"/>
</dbReference>
<dbReference type="Proteomes" id="UP001589733">
    <property type="component" value="Unassembled WGS sequence"/>
</dbReference>
<evidence type="ECO:0000256" key="2">
    <source>
        <dbReference type="ARBA" id="ARBA00023125"/>
    </source>
</evidence>
<feature type="domain" description="HTH arsR-type" evidence="4">
    <location>
        <begin position="18"/>
        <end position="100"/>
    </location>
</feature>
<evidence type="ECO:0000256" key="1">
    <source>
        <dbReference type="ARBA" id="ARBA00023015"/>
    </source>
</evidence>
<dbReference type="InterPro" id="IPR001845">
    <property type="entry name" value="HTH_ArsR_DNA-bd_dom"/>
</dbReference>
<evidence type="ECO:0000313" key="6">
    <source>
        <dbReference type="Proteomes" id="UP001589733"/>
    </source>
</evidence>
<dbReference type="SMART" id="SM00418">
    <property type="entry name" value="HTH_ARSR"/>
    <property type="match status" value="1"/>
</dbReference>
<dbReference type="Pfam" id="PF12840">
    <property type="entry name" value="HTH_20"/>
    <property type="match status" value="1"/>
</dbReference>
<dbReference type="InterPro" id="IPR011991">
    <property type="entry name" value="ArsR-like_HTH"/>
</dbReference>
<dbReference type="EMBL" id="JBHLYR010000045">
    <property type="protein sequence ID" value="MFB9993170.1"/>
    <property type="molecule type" value="Genomic_DNA"/>
</dbReference>
<proteinExistence type="predicted"/>
<reference evidence="5 6" key="1">
    <citation type="submission" date="2024-09" db="EMBL/GenBank/DDBJ databases">
        <authorList>
            <person name="Sun Q."/>
            <person name="Mori K."/>
        </authorList>
    </citation>
    <scope>NUCLEOTIDE SEQUENCE [LARGE SCALE GENOMIC DNA]</scope>
    <source>
        <strain evidence="5 6">JCM 13503</strain>
    </source>
</reference>
<evidence type="ECO:0000313" key="5">
    <source>
        <dbReference type="EMBL" id="MFB9993170.1"/>
    </source>
</evidence>
<sequence length="322" mass="35644">MAVSGKRILQVDSESATSLFRVLSSETRIMILSLLSHNVMNVAELTAALDLPHSTVSLNIKQLVEAGLLQVEYVPGSHGTQKLVSKRYDEVLVRLPGVAVEVAAAEDMVEIRMPIGNYRHLEAVATCGMASDTRYIGALDDPRSFFEPDHVFAQILWFKSGFVEYAFPNNVPFGSRLTRIDFSAELCSEAPNYDLDWPSDITLWINDIEVGTFTSPADFGGVPARFMPGWWDVDQTTHGQLKSWTVTPEGSFIDGQPLSDVAVNQIEVPGRTHLTVRLGVKADAQNVGGINLFGRKFGNYPQDLLMRLHYTFPDGERTAVLR</sequence>